<dbReference type="EMBL" id="JAIWYP010000002">
    <property type="protein sequence ID" value="KAH3867941.1"/>
    <property type="molecule type" value="Genomic_DNA"/>
</dbReference>
<accession>A0A9D4M3W0</accession>
<comment type="caution">
    <text evidence="3">The sequence shown here is derived from an EMBL/GenBank/DDBJ whole genome shotgun (WGS) entry which is preliminary data.</text>
</comment>
<keyword evidence="2" id="KW-0812">Transmembrane</keyword>
<gene>
    <name evidence="3" type="ORF">DPMN_031077</name>
</gene>
<dbReference type="AlphaFoldDB" id="A0A9D4M3W0"/>
<reference evidence="3" key="2">
    <citation type="submission" date="2020-11" db="EMBL/GenBank/DDBJ databases">
        <authorList>
            <person name="McCartney M.A."/>
            <person name="Auch B."/>
            <person name="Kono T."/>
            <person name="Mallez S."/>
            <person name="Becker A."/>
            <person name="Gohl D.M."/>
            <person name="Silverstein K.A.T."/>
            <person name="Koren S."/>
            <person name="Bechman K.B."/>
            <person name="Herman A."/>
            <person name="Abrahante J.E."/>
            <person name="Garbe J."/>
        </authorList>
    </citation>
    <scope>NUCLEOTIDE SEQUENCE</scope>
    <source>
        <strain evidence="3">Duluth1</strain>
        <tissue evidence="3">Whole animal</tissue>
    </source>
</reference>
<protein>
    <submittedName>
        <fullName evidence="3">Uncharacterized protein</fullName>
    </submittedName>
</protein>
<keyword evidence="2" id="KW-0472">Membrane</keyword>
<evidence type="ECO:0000256" key="1">
    <source>
        <dbReference type="SAM" id="MobiDB-lite"/>
    </source>
</evidence>
<keyword evidence="4" id="KW-1185">Reference proteome</keyword>
<dbReference type="PROSITE" id="PS51257">
    <property type="entry name" value="PROKAR_LIPOPROTEIN"/>
    <property type="match status" value="1"/>
</dbReference>
<feature type="region of interest" description="Disordered" evidence="1">
    <location>
        <begin position="31"/>
        <end position="60"/>
    </location>
</feature>
<evidence type="ECO:0000313" key="4">
    <source>
        <dbReference type="Proteomes" id="UP000828390"/>
    </source>
</evidence>
<proteinExistence type="predicted"/>
<name>A0A9D4M3W0_DREPO</name>
<dbReference type="Proteomes" id="UP000828390">
    <property type="component" value="Unassembled WGS sequence"/>
</dbReference>
<evidence type="ECO:0000313" key="3">
    <source>
        <dbReference type="EMBL" id="KAH3867941.1"/>
    </source>
</evidence>
<organism evidence="3 4">
    <name type="scientific">Dreissena polymorpha</name>
    <name type="common">Zebra mussel</name>
    <name type="synonym">Mytilus polymorpha</name>
    <dbReference type="NCBI Taxonomy" id="45954"/>
    <lineage>
        <taxon>Eukaryota</taxon>
        <taxon>Metazoa</taxon>
        <taxon>Spiralia</taxon>
        <taxon>Lophotrochozoa</taxon>
        <taxon>Mollusca</taxon>
        <taxon>Bivalvia</taxon>
        <taxon>Autobranchia</taxon>
        <taxon>Heteroconchia</taxon>
        <taxon>Euheterodonta</taxon>
        <taxon>Imparidentia</taxon>
        <taxon>Neoheterodontei</taxon>
        <taxon>Myida</taxon>
        <taxon>Dreissenoidea</taxon>
        <taxon>Dreissenidae</taxon>
        <taxon>Dreissena</taxon>
    </lineage>
</organism>
<sequence length="78" mass="8719">METRIFFAIITLAAAILVAGCLIWMKRRHEKTRLSRRRQDSTEPTLNASRKNSDGVSVGTCSIAGPMKRYFTSDDITG</sequence>
<evidence type="ECO:0000256" key="2">
    <source>
        <dbReference type="SAM" id="Phobius"/>
    </source>
</evidence>
<reference evidence="3" key="1">
    <citation type="journal article" date="2019" name="bioRxiv">
        <title>The Genome of the Zebra Mussel, Dreissena polymorpha: A Resource for Invasive Species Research.</title>
        <authorList>
            <person name="McCartney M.A."/>
            <person name="Auch B."/>
            <person name="Kono T."/>
            <person name="Mallez S."/>
            <person name="Zhang Y."/>
            <person name="Obille A."/>
            <person name="Becker A."/>
            <person name="Abrahante J.E."/>
            <person name="Garbe J."/>
            <person name="Badalamenti J.P."/>
            <person name="Herman A."/>
            <person name="Mangelson H."/>
            <person name="Liachko I."/>
            <person name="Sullivan S."/>
            <person name="Sone E.D."/>
            <person name="Koren S."/>
            <person name="Silverstein K.A.T."/>
            <person name="Beckman K.B."/>
            <person name="Gohl D.M."/>
        </authorList>
    </citation>
    <scope>NUCLEOTIDE SEQUENCE</scope>
    <source>
        <strain evidence="3">Duluth1</strain>
        <tissue evidence="3">Whole animal</tissue>
    </source>
</reference>
<keyword evidence="2" id="KW-1133">Transmembrane helix</keyword>
<feature type="transmembrane region" description="Helical" evidence="2">
    <location>
        <begin position="6"/>
        <end position="25"/>
    </location>
</feature>